<dbReference type="EMBL" id="MEIA01000182">
    <property type="protein sequence ID" value="OJF12996.1"/>
    <property type="molecule type" value="Genomic_DNA"/>
</dbReference>
<proteinExistence type="predicted"/>
<evidence type="ECO:0000313" key="3">
    <source>
        <dbReference type="Proteomes" id="UP000182486"/>
    </source>
</evidence>
<keyword evidence="3" id="KW-1185">Reference proteome</keyword>
<evidence type="ECO:0000256" key="1">
    <source>
        <dbReference type="SAM" id="MobiDB-lite"/>
    </source>
</evidence>
<feature type="region of interest" description="Disordered" evidence="1">
    <location>
        <begin position="133"/>
        <end position="164"/>
    </location>
</feature>
<protein>
    <submittedName>
        <fullName evidence="2">Uncharacterized protein</fullName>
    </submittedName>
</protein>
<dbReference type="AlphaFoldDB" id="A0A1K0GPE7"/>
<organism evidence="2 3">
    <name type="scientific">Couchioplanes caeruleus subsp. caeruleus</name>
    <dbReference type="NCBI Taxonomy" id="56427"/>
    <lineage>
        <taxon>Bacteria</taxon>
        <taxon>Bacillati</taxon>
        <taxon>Actinomycetota</taxon>
        <taxon>Actinomycetes</taxon>
        <taxon>Micromonosporales</taxon>
        <taxon>Micromonosporaceae</taxon>
        <taxon>Couchioplanes</taxon>
    </lineage>
</organism>
<evidence type="ECO:0000313" key="2">
    <source>
        <dbReference type="EMBL" id="OJF12996.1"/>
    </source>
</evidence>
<accession>A0A1K0GPE7</accession>
<sequence length="164" mass="17749">MSANGLFSLSPGCMTIHVGASSGLVTVAVEPRTASPTDINLDDWDEIGEGDLYADTGEVIVRALMDSPPELPALTVRGPGNHRVRVHAKGRDLHTDLVAFEPIENYLIQAWPSSDPADDIMIKQSDTYGAALRRTTFTPAPSQPRTAPPQRATPPEHDARRLEN</sequence>
<feature type="compositionally biased region" description="Basic and acidic residues" evidence="1">
    <location>
        <begin position="154"/>
        <end position="164"/>
    </location>
</feature>
<comment type="caution">
    <text evidence="2">The sequence shown here is derived from an EMBL/GenBank/DDBJ whole genome shotgun (WGS) entry which is preliminary data.</text>
</comment>
<reference evidence="2 3" key="1">
    <citation type="submission" date="2016-09" db="EMBL/GenBank/DDBJ databases">
        <title>Couchioplanes caeruleus draft genome sequence.</title>
        <authorList>
            <person name="Sheehan J."/>
            <person name="Caffrey P."/>
        </authorList>
    </citation>
    <scope>NUCLEOTIDE SEQUENCE [LARGE SCALE GENOMIC DNA]</scope>
    <source>
        <strain evidence="2 3">DSM 43634</strain>
    </source>
</reference>
<name>A0A1K0GPE7_9ACTN</name>
<gene>
    <name evidence="2" type="ORF">BG844_17640</name>
</gene>
<dbReference type="Proteomes" id="UP000182486">
    <property type="component" value="Unassembled WGS sequence"/>
</dbReference>
<dbReference type="RefSeq" id="WP_071806432.1">
    <property type="nucleotide sequence ID" value="NZ_MEIA01000182.1"/>
</dbReference>